<evidence type="ECO:0000313" key="1">
    <source>
        <dbReference type="Ensembl" id="ENSVKKP00000018665.1"/>
    </source>
</evidence>
<dbReference type="GO" id="GO:0042981">
    <property type="term" value="P:regulation of apoptotic process"/>
    <property type="evidence" value="ECO:0007669"/>
    <property type="project" value="InterPro"/>
</dbReference>
<dbReference type="Proteomes" id="UP000694545">
    <property type="component" value="Unplaced"/>
</dbReference>
<protein>
    <recommendedName>
        <fullName evidence="3">Bcl-2-like protein 15</fullName>
    </recommendedName>
</protein>
<sequence length="148" mass="17070">MKNLKNNKDNRPRNIDCIGGIVPHWKLKYSSSESKLSSTVRKTKRRDDREETPAEAAKFLLLCSQMKFREMADSLSKTWSRSQGLEYERAFLVVTVKLFICLAQRAPSLRNKTELFTQTINENPEVRNYIEKQGGWENLQTGTGQNDA</sequence>
<reference evidence="1" key="1">
    <citation type="submission" date="2025-08" db="UniProtKB">
        <authorList>
            <consortium name="Ensembl"/>
        </authorList>
    </citation>
    <scope>IDENTIFICATION</scope>
</reference>
<name>A0A8D2LA42_VARKO</name>
<organism evidence="1 2">
    <name type="scientific">Varanus komodoensis</name>
    <name type="common">Komodo dragon</name>
    <dbReference type="NCBI Taxonomy" id="61221"/>
    <lineage>
        <taxon>Eukaryota</taxon>
        <taxon>Metazoa</taxon>
        <taxon>Chordata</taxon>
        <taxon>Craniata</taxon>
        <taxon>Vertebrata</taxon>
        <taxon>Euteleostomi</taxon>
        <taxon>Lepidosauria</taxon>
        <taxon>Squamata</taxon>
        <taxon>Bifurcata</taxon>
        <taxon>Unidentata</taxon>
        <taxon>Episquamata</taxon>
        <taxon>Toxicofera</taxon>
        <taxon>Anguimorpha</taxon>
        <taxon>Paleoanguimorpha</taxon>
        <taxon>Varanoidea</taxon>
        <taxon>Varanidae</taxon>
        <taxon>Varanus</taxon>
    </lineage>
</organism>
<dbReference type="AlphaFoldDB" id="A0A8D2LA42"/>
<dbReference type="SUPFAM" id="SSF56854">
    <property type="entry name" value="Bcl-2 inhibitors of programmed cell death"/>
    <property type="match status" value="1"/>
</dbReference>
<dbReference type="Ensembl" id="ENSVKKT00000019130.1">
    <property type="protein sequence ID" value="ENSVKKP00000018665.1"/>
    <property type="gene ID" value="ENSVKKG00000012711.1"/>
</dbReference>
<evidence type="ECO:0000313" key="2">
    <source>
        <dbReference type="Proteomes" id="UP000694545"/>
    </source>
</evidence>
<keyword evidence="2" id="KW-1185">Reference proteome</keyword>
<dbReference type="InterPro" id="IPR033543">
    <property type="entry name" value="BCL2L15"/>
</dbReference>
<reference evidence="1" key="2">
    <citation type="submission" date="2025-09" db="UniProtKB">
        <authorList>
            <consortium name="Ensembl"/>
        </authorList>
    </citation>
    <scope>IDENTIFICATION</scope>
</reference>
<proteinExistence type="predicted"/>
<accession>A0A8D2LA42</accession>
<dbReference type="PANTHER" id="PTHR36466">
    <property type="entry name" value="BCL-2-LIKE PROTEIN 15"/>
    <property type="match status" value="1"/>
</dbReference>
<evidence type="ECO:0008006" key="3">
    <source>
        <dbReference type="Google" id="ProtNLM"/>
    </source>
</evidence>
<dbReference type="InterPro" id="IPR036834">
    <property type="entry name" value="Bcl-2-like_sf"/>
</dbReference>
<dbReference type="PANTHER" id="PTHR36466:SF1">
    <property type="entry name" value="BCL-2-LIKE PROTEIN 15"/>
    <property type="match status" value="1"/>
</dbReference>